<dbReference type="Proteomes" id="UP000265750">
    <property type="component" value="Unassembled WGS sequence"/>
</dbReference>
<keyword evidence="3" id="KW-1185">Reference proteome</keyword>
<reference evidence="3" key="1">
    <citation type="submission" date="2018-09" db="EMBL/GenBank/DDBJ databases">
        <authorList>
            <person name="Tuo L."/>
        </authorList>
    </citation>
    <scope>NUCLEOTIDE SEQUENCE [LARGE SCALE GENOMIC DNA]</scope>
    <source>
        <strain evidence="3">M2BS4Y-1</strain>
    </source>
</reference>
<evidence type="ECO:0000313" key="3">
    <source>
        <dbReference type="Proteomes" id="UP000265750"/>
    </source>
</evidence>
<evidence type="ECO:0000313" key="2">
    <source>
        <dbReference type="EMBL" id="RIY02799.1"/>
    </source>
</evidence>
<dbReference type="EMBL" id="QYRN01000002">
    <property type="protein sequence ID" value="RIY02799.1"/>
    <property type="molecule type" value="Genomic_DNA"/>
</dbReference>
<sequence>MRPDIPPRHRLCIGLALVLALSGCAGMNRAVAVLPNTLDSLGGRPAPQGAATSAPAPAAAGPTQPGDAALAARP</sequence>
<evidence type="ECO:0000256" key="1">
    <source>
        <dbReference type="SAM" id="MobiDB-lite"/>
    </source>
</evidence>
<comment type="caution">
    <text evidence="2">The sequence shown here is derived from an EMBL/GenBank/DDBJ whole genome shotgun (WGS) entry which is preliminary data.</text>
</comment>
<feature type="compositionally biased region" description="Low complexity" evidence="1">
    <location>
        <begin position="45"/>
        <end position="74"/>
    </location>
</feature>
<accession>A0A3A1WP09</accession>
<name>A0A3A1WP09_9HYPH</name>
<gene>
    <name evidence="2" type="ORF">D3218_05485</name>
</gene>
<dbReference type="RefSeq" id="WP_119538876.1">
    <property type="nucleotide sequence ID" value="NZ_QYRN01000002.1"/>
</dbReference>
<feature type="region of interest" description="Disordered" evidence="1">
    <location>
        <begin position="38"/>
        <end position="74"/>
    </location>
</feature>
<dbReference type="PROSITE" id="PS51257">
    <property type="entry name" value="PROKAR_LIPOPROTEIN"/>
    <property type="match status" value="1"/>
</dbReference>
<protein>
    <submittedName>
        <fullName evidence="2">Uncharacterized protein</fullName>
    </submittedName>
</protein>
<proteinExistence type="predicted"/>
<dbReference type="AlphaFoldDB" id="A0A3A1WP09"/>
<organism evidence="2 3">
    <name type="scientific">Aureimonas flava</name>
    <dbReference type="NCBI Taxonomy" id="2320271"/>
    <lineage>
        <taxon>Bacteria</taxon>
        <taxon>Pseudomonadati</taxon>
        <taxon>Pseudomonadota</taxon>
        <taxon>Alphaproteobacteria</taxon>
        <taxon>Hyphomicrobiales</taxon>
        <taxon>Aurantimonadaceae</taxon>
        <taxon>Aureimonas</taxon>
    </lineage>
</organism>